<dbReference type="RefSeq" id="WP_268186585.1">
    <property type="nucleotide sequence ID" value="NZ_CP113361.1"/>
</dbReference>
<evidence type="ECO:0000313" key="2">
    <source>
        <dbReference type="Proteomes" id="UP001163096"/>
    </source>
</evidence>
<protein>
    <submittedName>
        <fullName evidence="1">Uncharacterized protein</fullName>
    </submittedName>
</protein>
<gene>
    <name evidence="1" type="ORF">OU421_00345</name>
</gene>
<dbReference type="GeneID" id="76833505"/>
<keyword evidence="2" id="KW-1185">Reference proteome</keyword>
<dbReference type="AlphaFoldDB" id="A0A9X9T7R4"/>
<sequence>MHSFPLILHVFVELRVHLIFNLLCALRSELEGIALNPENVHRIYKTTNNGKEWSEQIKPFNFYLIGFQAFEENGKSVKPICPFSKDSQEAVHRPFIDYQSGEMKEGTHYFKRLGKTISQYLAHPEHKFEGNVGLLERKHIVADGLLHVGKEANSVDEQALDVKRSQVFVNKHEVWEEILNMSYSEGERRGINRGTLWRMKKKLNNKIMMSKGIKSLYNY</sequence>
<dbReference type="EMBL" id="CP113361">
    <property type="protein sequence ID" value="WAI01359.1"/>
    <property type="molecule type" value="Genomic_DNA"/>
</dbReference>
<proteinExistence type="predicted"/>
<organism evidence="1 2">
    <name type="scientific">Methanogenium organophilum</name>
    <dbReference type="NCBI Taxonomy" id="2199"/>
    <lineage>
        <taxon>Archaea</taxon>
        <taxon>Methanobacteriati</taxon>
        <taxon>Methanobacteriota</taxon>
        <taxon>Stenosarchaea group</taxon>
        <taxon>Methanomicrobia</taxon>
        <taxon>Methanomicrobiales</taxon>
        <taxon>Methanomicrobiaceae</taxon>
        <taxon>Methanogenium</taxon>
    </lineage>
</organism>
<dbReference type="KEGG" id="mou:OU421_00345"/>
<name>A0A9X9T7R4_METOG</name>
<dbReference type="Proteomes" id="UP001163096">
    <property type="component" value="Chromosome"/>
</dbReference>
<evidence type="ECO:0000313" key="1">
    <source>
        <dbReference type="EMBL" id="WAI01359.1"/>
    </source>
</evidence>
<reference evidence="1" key="1">
    <citation type="submission" date="2022-11" db="EMBL/GenBank/DDBJ databases">
        <title>Complete genome sequence of Methanogenium organophilum DSM 3596.</title>
        <authorList>
            <person name="Chen S.-C."/>
            <person name="Lai S.-J."/>
            <person name="You Y.-T."/>
        </authorList>
    </citation>
    <scope>NUCLEOTIDE SEQUENCE</scope>
    <source>
        <strain evidence="1">DSM 3596</strain>
    </source>
</reference>
<accession>A0A9X9T7R4</accession>